<proteinExistence type="predicted"/>
<feature type="transmembrane region" description="Helical" evidence="1">
    <location>
        <begin position="7"/>
        <end position="26"/>
    </location>
</feature>
<feature type="transmembrane region" description="Helical" evidence="1">
    <location>
        <begin position="312"/>
        <end position="328"/>
    </location>
</feature>
<dbReference type="NCBIfam" id="NF047440">
    <property type="entry name" value="LA3751_2_3_fam"/>
    <property type="match status" value="1"/>
</dbReference>
<evidence type="ECO:0000256" key="1">
    <source>
        <dbReference type="SAM" id="Phobius"/>
    </source>
</evidence>
<evidence type="ECO:0000313" key="3">
    <source>
        <dbReference type="Proteomes" id="UP000231912"/>
    </source>
</evidence>
<comment type="caution">
    <text evidence="2">The sequence shown here is derived from an EMBL/GenBank/DDBJ whole genome shotgun (WGS) entry which is preliminary data.</text>
</comment>
<reference evidence="2 3" key="1">
    <citation type="submission" date="2017-07" db="EMBL/GenBank/DDBJ databases">
        <title>Leptospira spp. isolated from tropical soils.</title>
        <authorList>
            <person name="Thibeaux R."/>
            <person name="Iraola G."/>
            <person name="Ferres I."/>
            <person name="Bierque E."/>
            <person name="Girault D."/>
            <person name="Soupe-Gilbert M.-E."/>
            <person name="Picardeau M."/>
            <person name="Goarant C."/>
        </authorList>
    </citation>
    <scope>NUCLEOTIDE SEQUENCE [LARGE SCALE GENOMIC DNA]</scope>
    <source>
        <strain evidence="2 3">FH2-C-A2</strain>
    </source>
</reference>
<feature type="transmembrane region" description="Helical" evidence="1">
    <location>
        <begin position="149"/>
        <end position="167"/>
    </location>
</feature>
<feature type="transmembrane region" description="Helical" evidence="1">
    <location>
        <begin position="90"/>
        <end position="118"/>
    </location>
</feature>
<evidence type="ECO:0000313" key="2">
    <source>
        <dbReference type="EMBL" id="PJZ67289.1"/>
    </source>
</evidence>
<protein>
    <recommendedName>
        <fullName evidence="4">Glycosyltransferase RgtA/B/C/D-like domain-containing protein</fullName>
    </recommendedName>
</protein>
<keyword evidence="1" id="KW-1133">Transmembrane helix</keyword>
<dbReference type="Proteomes" id="UP000231912">
    <property type="component" value="Unassembled WGS sequence"/>
</dbReference>
<gene>
    <name evidence="2" type="ORF">CH371_04385</name>
</gene>
<dbReference type="AlphaFoldDB" id="A0A2M9ZFS4"/>
<keyword evidence="1" id="KW-0472">Membrane</keyword>
<feature type="transmembrane region" description="Helical" evidence="1">
    <location>
        <begin position="282"/>
        <end position="300"/>
    </location>
</feature>
<evidence type="ECO:0008006" key="4">
    <source>
        <dbReference type="Google" id="ProtNLM"/>
    </source>
</evidence>
<feature type="transmembrane region" description="Helical" evidence="1">
    <location>
        <begin position="220"/>
        <end position="236"/>
    </location>
</feature>
<feature type="transmembrane region" description="Helical" evidence="1">
    <location>
        <begin position="340"/>
        <end position="358"/>
    </location>
</feature>
<dbReference type="RefSeq" id="WP_100757793.1">
    <property type="nucleotide sequence ID" value="NZ_NPDT01000001.1"/>
</dbReference>
<organism evidence="2 3">
    <name type="scientific">Leptospira wolffii</name>
    <dbReference type="NCBI Taxonomy" id="409998"/>
    <lineage>
        <taxon>Bacteria</taxon>
        <taxon>Pseudomonadati</taxon>
        <taxon>Spirochaetota</taxon>
        <taxon>Spirochaetia</taxon>
        <taxon>Leptospirales</taxon>
        <taxon>Leptospiraceae</taxon>
        <taxon>Leptospira</taxon>
    </lineage>
</organism>
<dbReference type="InterPro" id="IPR059217">
    <property type="entry name" value="LA3751_2-like"/>
</dbReference>
<dbReference type="EMBL" id="NPDT01000001">
    <property type="protein sequence ID" value="PJZ67289.1"/>
    <property type="molecule type" value="Genomic_DNA"/>
</dbReference>
<feature type="transmembrane region" description="Helical" evidence="1">
    <location>
        <begin position="125"/>
        <end position="143"/>
    </location>
</feature>
<sequence>MKISKNLRNLFGWIGILFCLILVFILTRPKYSTFEDAQLKSLQAYGLLSSALSSEALPYPGESLDPKLDFFPLENHIFIEGKPIGVFPIALAYIAVPILYLFGFGGLPYISLAGLVFILWQLRRFWNFSNSFLVIGLLGTYLFSLAVEYSEITIFLSLLSLSILFLFRRKYLYSGLFVGASVWFRHEGILYAASTLLSIWILEGFPPFPKSKRKLDSNTFRFLYGFLILFLAFLLFNWIRYSEPMGPRFSANFGQDAVMRSMPRFYLVIGFLFLNWKNNPFLIGFFLYMPFALYVLGSYIRSFGRLSERRKALILSTILFLFMVVFTAPNTGGIDFGPRYLSPAILPVLLLSRWLWIRKFSRLKKNAVKFLYSLSFAIPILLTVLGVATLIAGRKENETILNHLRNLNADVYVFHNQSVVFFLERDYVLKKVFCSPTESGIYELLDRIRKEGKETRVAFVQFKDDPITAYKLETPRKDPLTGSMIRPQPWNKETLDRGLSGRMSDLKFSPYKLFDIWVGSISEK</sequence>
<name>A0A2M9ZFS4_9LEPT</name>
<feature type="transmembrane region" description="Helical" evidence="1">
    <location>
        <begin position="370"/>
        <end position="392"/>
    </location>
</feature>
<keyword evidence="1" id="KW-0812">Transmembrane</keyword>
<accession>A0A2M9ZFS4</accession>